<protein>
    <submittedName>
        <fullName evidence="2">Uncharacterized protein</fullName>
    </submittedName>
</protein>
<organism evidence="2 3">
    <name type="scientific">Solanum commersonii</name>
    <name type="common">Commerson's wild potato</name>
    <name type="synonym">Commerson's nightshade</name>
    <dbReference type="NCBI Taxonomy" id="4109"/>
    <lineage>
        <taxon>Eukaryota</taxon>
        <taxon>Viridiplantae</taxon>
        <taxon>Streptophyta</taxon>
        <taxon>Embryophyta</taxon>
        <taxon>Tracheophyta</taxon>
        <taxon>Spermatophyta</taxon>
        <taxon>Magnoliopsida</taxon>
        <taxon>eudicotyledons</taxon>
        <taxon>Gunneridae</taxon>
        <taxon>Pentapetalae</taxon>
        <taxon>asterids</taxon>
        <taxon>lamiids</taxon>
        <taxon>Solanales</taxon>
        <taxon>Solanaceae</taxon>
        <taxon>Solanoideae</taxon>
        <taxon>Solaneae</taxon>
        <taxon>Solanum</taxon>
    </lineage>
</organism>
<dbReference type="OrthoDB" id="1224738at2759"/>
<sequence length="72" mass="7760">MLGMLQGHKKISDSQSSANLAGNPNPSVKWIVHTGASDHMIHNHAYLHDKHIIGSKEIVQLPTGDSATVSHI</sequence>
<dbReference type="Proteomes" id="UP000824120">
    <property type="component" value="Chromosome 11"/>
</dbReference>
<accession>A0A9J5WSI1</accession>
<evidence type="ECO:0000313" key="3">
    <source>
        <dbReference type="Proteomes" id="UP000824120"/>
    </source>
</evidence>
<comment type="caution">
    <text evidence="2">The sequence shown here is derived from an EMBL/GenBank/DDBJ whole genome shotgun (WGS) entry which is preliminary data.</text>
</comment>
<feature type="compositionally biased region" description="Polar residues" evidence="1">
    <location>
        <begin position="13"/>
        <end position="25"/>
    </location>
</feature>
<evidence type="ECO:0000256" key="1">
    <source>
        <dbReference type="SAM" id="MobiDB-lite"/>
    </source>
</evidence>
<feature type="region of interest" description="Disordered" evidence="1">
    <location>
        <begin position="1"/>
        <end position="25"/>
    </location>
</feature>
<dbReference type="AlphaFoldDB" id="A0A9J5WSI1"/>
<gene>
    <name evidence="2" type="ORF">H5410_058044</name>
</gene>
<name>A0A9J5WSI1_SOLCO</name>
<dbReference type="EMBL" id="JACXVP010000011">
    <property type="protein sequence ID" value="KAG5577910.1"/>
    <property type="molecule type" value="Genomic_DNA"/>
</dbReference>
<evidence type="ECO:0000313" key="2">
    <source>
        <dbReference type="EMBL" id="KAG5577910.1"/>
    </source>
</evidence>
<reference evidence="2 3" key="1">
    <citation type="submission" date="2020-09" db="EMBL/GenBank/DDBJ databases">
        <title>De no assembly of potato wild relative species, Solanum commersonii.</title>
        <authorList>
            <person name="Cho K."/>
        </authorList>
    </citation>
    <scope>NUCLEOTIDE SEQUENCE [LARGE SCALE GENOMIC DNA]</scope>
    <source>
        <strain evidence="2">LZ3.2</strain>
        <tissue evidence="2">Leaf</tissue>
    </source>
</reference>
<keyword evidence="3" id="KW-1185">Reference proteome</keyword>
<proteinExistence type="predicted"/>